<evidence type="ECO:0000256" key="3">
    <source>
        <dbReference type="ARBA" id="ARBA00022692"/>
    </source>
</evidence>
<evidence type="ECO:0000256" key="2">
    <source>
        <dbReference type="ARBA" id="ARBA00022536"/>
    </source>
</evidence>
<keyword evidence="7" id="KW-0472">Membrane</keyword>
<name>A0A3B4FZV5_9CICH</name>
<keyword evidence="6" id="KW-1133">Transmembrane helix</keyword>
<dbReference type="InterPro" id="IPR000742">
    <property type="entry name" value="EGF"/>
</dbReference>
<evidence type="ECO:0000256" key="5">
    <source>
        <dbReference type="ARBA" id="ARBA00022737"/>
    </source>
</evidence>
<dbReference type="Ensembl" id="ENSPNYT00000015726.1">
    <property type="protein sequence ID" value="ENSPNYP00000015334.1"/>
    <property type="gene ID" value="ENSPNYG00000011617.1"/>
</dbReference>
<evidence type="ECO:0000313" key="13">
    <source>
        <dbReference type="Ensembl" id="ENSPNYP00000015334.1"/>
    </source>
</evidence>
<evidence type="ECO:0000256" key="7">
    <source>
        <dbReference type="ARBA" id="ARBA00023136"/>
    </source>
</evidence>
<dbReference type="GeneTree" id="ENSGT00940000181550"/>
<dbReference type="GO" id="GO:0043235">
    <property type="term" value="C:receptor complex"/>
    <property type="evidence" value="ECO:0007669"/>
    <property type="project" value="TreeGrafter"/>
</dbReference>
<dbReference type="PANTHER" id="PTHR22722:SF15">
    <property type="entry name" value="LOW-DENSITY LIPOPROTEIN RECEPTOR-RELATED"/>
    <property type="match status" value="1"/>
</dbReference>
<keyword evidence="5" id="KW-0677">Repeat</keyword>
<dbReference type="SMART" id="SM00192">
    <property type="entry name" value="LDLa"/>
    <property type="match status" value="2"/>
</dbReference>
<dbReference type="PANTHER" id="PTHR22722">
    <property type="entry name" value="LOW-DENSITY LIPOPROTEIN RECEPTOR-RELATED PROTEIN 2-RELATED"/>
    <property type="match status" value="1"/>
</dbReference>
<keyword evidence="9" id="KW-0675">Receptor</keyword>
<evidence type="ECO:0000259" key="12">
    <source>
        <dbReference type="SMART" id="SM00181"/>
    </source>
</evidence>
<evidence type="ECO:0000256" key="10">
    <source>
        <dbReference type="ARBA" id="ARBA00023180"/>
    </source>
</evidence>
<dbReference type="PRINTS" id="PR00261">
    <property type="entry name" value="LDLRECEPTOR"/>
</dbReference>
<dbReference type="PROSITE" id="PS50068">
    <property type="entry name" value="LDLRA_2"/>
    <property type="match status" value="2"/>
</dbReference>
<proteinExistence type="predicted"/>
<dbReference type="InterPro" id="IPR002172">
    <property type="entry name" value="LDrepeatLR_classA_rpt"/>
</dbReference>
<evidence type="ECO:0000256" key="1">
    <source>
        <dbReference type="ARBA" id="ARBA00004167"/>
    </source>
</evidence>
<feature type="domain" description="EGF-like" evidence="12">
    <location>
        <begin position="165"/>
        <end position="202"/>
    </location>
</feature>
<keyword evidence="2" id="KW-0245">EGF-like domain</keyword>
<keyword evidence="3" id="KW-0812">Transmembrane</keyword>
<organism evidence="13">
    <name type="scientific">Pundamilia nyererei</name>
    <dbReference type="NCBI Taxonomy" id="303518"/>
    <lineage>
        <taxon>Eukaryota</taxon>
        <taxon>Metazoa</taxon>
        <taxon>Chordata</taxon>
        <taxon>Craniata</taxon>
        <taxon>Vertebrata</taxon>
        <taxon>Euteleostomi</taxon>
        <taxon>Actinopterygii</taxon>
        <taxon>Neopterygii</taxon>
        <taxon>Teleostei</taxon>
        <taxon>Neoteleostei</taxon>
        <taxon>Acanthomorphata</taxon>
        <taxon>Ovalentaria</taxon>
        <taxon>Cichlomorphae</taxon>
        <taxon>Cichliformes</taxon>
        <taxon>Cichlidae</taxon>
        <taxon>African cichlids</taxon>
        <taxon>Pseudocrenilabrinae</taxon>
        <taxon>Haplochromini</taxon>
        <taxon>Pundamilia</taxon>
    </lineage>
</organism>
<evidence type="ECO:0000256" key="6">
    <source>
        <dbReference type="ARBA" id="ARBA00022989"/>
    </source>
</evidence>
<feature type="disulfide bond" evidence="11">
    <location>
        <begin position="81"/>
        <end position="96"/>
    </location>
</feature>
<keyword evidence="8 11" id="KW-1015">Disulfide bond</keyword>
<evidence type="ECO:0000256" key="11">
    <source>
        <dbReference type="PROSITE-ProRule" id="PRU00124"/>
    </source>
</evidence>
<dbReference type="SMART" id="SM00181">
    <property type="entry name" value="EGF"/>
    <property type="match status" value="1"/>
</dbReference>
<dbReference type="SUPFAM" id="SSF57424">
    <property type="entry name" value="LDL receptor-like module"/>
    <property type="match status" value="2"/>
</dbReference>
<dbReference type="Pfam" id="PF14670">
    <property type="entry name" value="FXa_inhibition"/>
    <property type="match status" value="1"/>
</dbReference>
<dbReference type="GO" id="GO:0006898">
    <property type="term" value="P:receptor-mediated endocytosis"/>
    <property type="evidence" value="ECO:0007669"/>
    <property type="project" value="TreeGrafter"/>
</dbReference>
<dbReference type="STRING" id="303518.ENSPNYP00000015334"/>
<comment type="subcellular location">
    <subcellularLocation>
        <location evidence="1">Membrane</location>
        <topology evidence="1">Single-pass membrane protein</topology>
    </subcellularLocation>
</comment>
<dbReference type="Gene3D" id="4.10.400.10">
    <property type="entry name" value="Low-density Lipoprotein Receptor"/>
    <property type="match status" value="2"/>
</dbReference>
<sequence length="215" mass="23403">KGRHFQFHKNRQTCFCGVAFRVRYMSGFCLCAADGCSGLRAIFQIICASWSLPNQNDCSDCPPGQFPCVDSVGCVKASARCDGQKQCPTGSDEENCPVTEGCLDSDWTCQNHICIPKELRCNGIDDCMDNSDEKDCGEENSHFSITDPSSSVTLMLKIPPPAGRACVMDNGGCSHVCTDEPRGVLCSCPAGYKLSPNGTDCEGVWDKMMTVYLQY</sequence>
<feature type="disulfide bond" evidence="11">
    <location>
        <begin position="121"/>
        <end position="136"/>
    </location>
</feature>
<dbReference type="Gene3D" id="2.10.25.10">
    <property type="entry name" value="Laminin"/>
    <property type="match status" value="1"/>
</dbReference>
<comment type="caution">
    <text evidence="11">Lacks conserved residue(s) required for the propagation of feature annotation.</text>
</comment>
<evidence type="ECO:0000256" key="9">
    <source>
        <dbReference type="ARBA" id="ARBA00023170"/>
    </source>
</evidence>
<dbReference type="InterPro" id="IPR036055">
    <property type="entry name" value="LDL_receptor-like_sf"/>
</dbReference>
<dbReference type="CDD" id="cd00112">
    <property type="entry name" value="LDLa"/>
    <property type="match status" value="2"/>
</dbReference>
<protein>
    <recommendedName>
        <fullName evidence="12">EGF-like domain-containing protein</fullName>
    </recommendedName>
</protein>
<evidence type="ECO:0000256" key="4">
    <source>
        <dbReference type="ARBA" id="ARBA00022729"/>
    </source>
</evidence>
<accession>A0A3B4FZV5</accession>
<dbReference type="SUPFAM" id="SSF57196">
    <property type="entry name" value="EGF/Laminin"/>
    <property type="match status" value="1"/>
</dbReference>
<dbReference type="InterPro" id="IPR051221">
    <property type="entry name" value="LDLR-related"/>
</dbReference>
<dbReference type="FunFam" id="2.10.25.10:FF:000037">
    <property type="entry name" value="Signal peptide, CUB domain and EGF-like domain-containing 2"/>
    <property type="match status" value="1"/>
</dbReference>
<dbReference type="InterPro" id="IPR023415">
    <property type="entry name" value="LDLR_class-A_CS"/>
</dbReference>
<dbReference type="Pfam" id="PF00057">
    <property type="entry name" value="Ldl_recept_a"/>
    <property type="match status" value="2"/>
</dbReference>
<keyword evidence="4" id="KW-0732">Signal</keyword>
<dbReference type="AlphaFoldDB" id="A0A3B4FZV5"/>
<keyword evidence="10" id="KW-0325">Glycoprotein</keyword>
<dbReference type="GO" id="GO:0016324">
    <property type="term" value="C:apical plasma membrane"/>
    <property type="evidence" value="ECO:0007669"/>
    <property type="project" value="TreeGrafter"/>
</dbReference>
<reference evidence="13" key="1">
    <citation type="submission" date="2023-09" db="UniProtKB">
        <authorList>
            <consortium name="Ensembl"/>
        </authorList>
    </citation>
    <scope>IDENTIFICATION</scope>
</reference>
<dbReference type="PROSITE" id="PS01209">
    <property type="entry name" value="LDLRA_1"/>
    <property type="match status" value="1"/>
</dbReference>
<evidence type="ECO:0000256" key="8">
    <source>
        <dbReference type="ARBA" id="ARBA00023157"/>
    </source>
</evidence>
<dbReference type="GO" id="GO:0042562">
    <property type="term" value="F:hormone binding"/>
    <property type="evidence" value="ECO:0007669"/>
    <property type="project" value="TreeGrafter"/>
</dbReference>
<feature type="disulfide bond" evidence="11">
    <location>
        <begin position="109"/>
        <end position="127"/>
    </location>
</feature>
<feature type="disulfide bond" evidence="11">
    <location>
        <begin position="102"/>
        <end position="114"/>
    </location>
</feature>